<keyword evidence="2" id="KW-1185">Reference proteome</keyword>
<proteinExistence type="predicted"/>
<dbReference type="Pfam" id="PF13419">
    <property type="entry name" value="HAD_2"/>
    <property type="match status" value="1"/>
</dbReference>
<dbReference type="Proteomes" id="UP001305702">
    <property type="component" value="Chromosome"/>
</dbReference>
<dbReference type="CDD" id="cd16423">
    <property type="entry name" value="HAD_BPGM-like"/>
    <property type="match status" value="1"/>
</dbReference>
<dbReference type="InterPro" id="IPR006439">
    <property type="entry name" value="HAD-SF_hydro_IA"/>
</dbReference>
<dbReference type="EMBL" id="CP130318">
    <property type="protein sequence ID" value="WNQ09425.1"/>
    <property type="molecule type" value="Genomic_DNA"/>
</dbReference>
<protein>
    <submittedName>
        <fullName evidence="1">HAD family hydrolase</fullName>
    </submittedName>
</protein>
<name>A0AA96LBU9_9BACL</name>
<keyword evidence="1" id="KW-0378">Hydrolase</keyword>
<dbReference type="NCBIfam" id="TIGR01509">
    <property type="entry name" value="HAD-SF-IA-v3"/>
    <property type="match status" value="1"/>
</dbReference>
<dbReference type="PANTHER" id="PTHR18901:SF38">
    <property type="entry name" value="PSEUDOURIDINE-5'-PHOSPHATASE"/>
    <property type="match status" value="1"/>
</dbReference>
<dbReference type="RefSeq" id="WP_315603197.1">
    <property type="nucleotide sequence ID" value="NZ_CP130318.1"/>
</dbReference>
<organism evidence="1 2">
    <name type="scientific">Paenibacillus aurantius</name>
    <dbReference type="NCBI Taxonomy" id="2918900"/>
    <lineage>
        <taxon>Bacteria</taxon>
        <taxon>Bacillati</taxon>
        <taxon>Bacillota</taxon>
        <taxon>Bacilli</taxon>
        <taxon>Bacillales</taxon>
        <taxon>Paenibacillaceae</taxon>
        <taxon>Paenibacillus</taxon>
    </lineage>
</organism>
<dbReference type="SFLD" id="SFLDS00003">
    <property type="entry name" value="Haloacid_Dehalogenase"/>
    <property type="match status" value="1"/>
</dbReference>
<dbReference type="AlphaFoldDB" id="A0AA96LBU9"/>
<dbReference type="SFLD" id="SFLDG01135">
    <property type="entry name" value="C1.5.6:_HAD__Beta-PGM__Phospha"/>
    <property type="match status" value="1"/>
</dbReference>
<dbReference type="SUPFAM" id="SSF56784">
    <property type="entry name" value="HAD-like"/>
    <property type="match status" value="1"/>
</dbReference>
<dbReference type="Gene3D" id="1.10.150.240">
    <property type="entry name" value="Putative phosphatase, domain 2"/>
    <property type="match status" value="1"/>
</dbReference>
<dbReference type="Gene3D" id="3.40.50.1000">
    <property type="entry name" value="HAD superfamily/HAD-like"/>
    <property type="match status" value="1"/>
</dbReference>
<reference evidence="1 2" key="1">
    <citation type="submission" date="2022-02" db="EMBL/GenBank/DDBJ databases">
        <title>Paenibacillus sp. MBLB1776 Whole Genome Shotgun Sequencing.</title>
        <authorList>
            <person name="Hwang C.Y."/>
            <person name="Cho E.-S."/>
            <person name="Seo M.-J."/>
        </authorList>
    </citation>
    <scope>NUCLEOTIDE SEQUENCE [LARGE SCALE GENOMIC DNA]</scope>
    <source>
        <strain evidence="1 2">MBLB1776</strain>
    </source>
</reference>
<dbReference type="InterPro" id="IPR041492">
    <property type="entry name" value="HAD_2"/>
</dbReference>
<dbReference type="SFLD" id="SFLDG01129">
    <property type="entry name" value="C1.5:_HAD__Beta-PGM__Phosphata"/>
    <property type="match status" value="1"/>
</dbReference>
<gene>
    <name evidence="1" type="ORF">MJA45_17530</name>
</gene>
<accession>A0AA96LBU9</accession>
<evidence type="ECO:0000313" key="2">
    <source>
        <dbReference type="Proteomes" id="UP001305702"/>
    </source>
</evidence>
<dbReference type="PANTHER" id="PTHR18901">
    <property type="entry name" value="2-DEOXYGLUCOSE-6-PHOSPHATE PHOSPHATASE 2"/>
    <property type="match status" value="1"/>
</dbReference>
<dbReference type="InterPro" id="IPR023198">
    <property type="entry name" value="PGP-like_dom2"/>
</dbReference>
<evidence type="ECO:0000313" key="1">
    <source>
        <dbReference type="EMBL" id="WNQ09425.1"/>
    </source>
</evidence>
<dbReference type="NCBIfam" id="TIGR01549">
    <property type="entry name" value="HAD-SF-IA-v1"/>
    <property type="match status" value="1"/>
</dbReference>
<dbReference type="InterPro" id="IPR023214">
    <property type="entry name" value="HAD_sf"/>
</dbReference>
<dbReference type="InterPro" id="IPR036412">
    <property type="entry name" value="HAD-like_sf"/>
</dbReference>
<sequence length="222" mass="24662">MIEAVVFDFDGLILDTETNEFASFQELFKEHGAELTLEVWGSVVGTNGFDTYAHLDECVGRPVDRETARARRKERFQSLMEAEDIRPGVREYLESARRMGLRIGLASSSRLAWVTGYLDRFGLTSYFECIQTADHVEKVKPDPALYRQVLEQLGVAPERALAFEDSPNGALAAKRAGMKVVTVPNPLTCRLVFGEVDRTLGSMSEISLEDLIAELGAKTEPA</sequence>
<dbReference type="GO" id="GO:0016787">
    <property type="term" value="F:hydrolase activity"/>
    <property type="evidence" value="ECO:0007669"/>
    <property type="project" value="UniProtKB-KW"/>
</dbReference>
<dbReference type="PRINTS" id="PR00413">
    <property type="entry name" value="HADHALOGNASE"/>
</dbReference>
<dbReference type="KEGG" id="paun:MJA45_17530"/>